<evidence type="ECO:0000313" key="2">
    <source>
        <dbReference type="Proteomes" id="UP001062901"/>
    </source>
</evidence>
<protein>
    <submittedName>
        <fullName evidence="1">Phosphotransferase</fullName>
    </submittedName>
</protein>
<dbReference type="EMBL" id="BAQD01000017">
    <property type="protein sequence ID" value="GBQ06997.1"/>
    <property type="molecule type" value="Genomic_DNA"/>
</dbReference>
<name>A0ABQ0NZ04_9PROT</name>
<dbReference type="Pfam" id="PF22817">
    <property type="entry name" value="ApeP-like"/>
    <property type="match status" value="1"/>
</dbReference>
<dbReference type="SUPFAM" id="SSF54637">
    <property type="entry name" value="Thioesterase/thiol ester dehydrase-isomerase"/>
    <property type="match status" value="1"/>
</dbReference>
<comment type="caution">
    <text evidence="1">The sequence shown here is derived from an EMBL/GenBank/DDBJ whole genome shotgun (WGS) entry which is preliminary data.</text>
</comment>
<keyword evidence="2" id="KW-1185">Reference proteome</keyword>
<gene>
    <name evidence="1" type="ORF">AA15669_1187</name>
</gene>
<proteinExistence type="predicted"/>
<accession>A0ABQ0NZ04</accession>
<dbReference type="Gene3D" id="3.10.129.10">
    <property type="entry name" value="Hotdog Thioesterase"/>
    <property type="match status" value="1"/>
</dbReference>
<dbReference type="Proteomes" id="UP001062901">
    <property type="component" value="Unassembled WGS sequence"/>
</dbReference>
<organism evidence="1 2">
    <name type="scientific">Saccharibacter floricola DSM 15669</name>
    <dbReference type="NCBI Taxonomy" id="1123227"/>
    <lineage>
        <taxon>Bacteria</taxon>
        <taxon>Pseudomonadati</taxon>
        <taxon>Pseudomonadota</taxon>
        <taxon>Alphaproteobacteria</taxon>
        <taxon>Acetobacterales</taxon>
        <taxon>Acetobacteraceae</taxon>
        <taxon>Saccharibacter</taxon>
    </lineage>
</organism>
<dbReference type="RefSeq" id="WP_018981196.1">
    <property type="nucleotide sequence ID" value="NZ_BAQD01000017.1"/>
</dbReference>
<sequence length="139" mass="15413">MLDRNAIARLIPHQGKSCLLSAVSRWDETTLTAVTDDPRDPTNPYRSHGSLPPIIGVEMAMQAAALHGALTSHEVRQGWLASMRDVHIQCSRLDEPHWGYLTMTVTQEHNAPTGMIYRFSLYAPDARELVTGSGTVMFP</sequence>
<dbReference type="InterPro" id="IPR016776">
    <property type="entry name" value="ApeP-like_dehydratase"/>
</dbReference>
<dbReference type="InterPro" id="IPR029069">
    <property type="entry name" value="HotDog_dom_sf"/>
</dbReference>
<reference evidence="1" key="1">
    <citation type="submission" date="2013-04" db="EMBL/GenBank/DDBJ databases">
        <title>The genome sequencing project of 58 acetic acid bacteria.</title>
        <authorList>
            <person name="Okamoto-Kainuma A."/>
            <person name="Ishikawa M."/>
            <person name="Umino S."/>
            <person name="Koizumi Y."/>
            <person name="Shiwa Y."/>
            <person name="Yoshikawa H."/>
            <person name="Matsutani M."/>
            <person name="Matsushita K."/>
        </authorList>
    </citation>
    <scope>NUCLEOTIDE SEQUENCE</scope>
    <source>
        <strain evidence="1">DSM 15669</strain>
    </source>
</reference>
<evidence type="ECO:0000313" key="1">
    <source>
        <dbReference type="EMBL" id="GBQ06997.1"/>
    </source>
</evidence>